<name>A0A1J5SDJ2_9ZZZZ</name>
<reference evidence="2" key="1">
    <citation type="submission" date="2016-10" db="EMBL/GenBank/DDBJ databases">
        <title>Sequence of Gallionella enrichment culture.</title>
        <authorList>
            <person name="Poehlein A."/>
            <person name="Muehling M."/>
            <person name="Daniel R."/>
        </authorList>
    </citation>
    <scope>NUCLEOTIDE SEQUENCE</scope>
</reference>
<feature type="region of interest" description="Disordered" evidence="1">
    <location>
        <begin position="225"/>
        <end position="245"/>
    </location>
</feature>
<proteinExistence type="predicted"/>
<dbReference type="AlphaFoldDB" id="A0A1J5SDJ2"/>
<gene>
    <name evidence="2" type="ORF">GALL_117920</name>
</gene>
<comment type="caution">
    <text evidence="2">The sequence shown here is derived from an EMBL/GenBank/DDBJ whole genome shotgun (WGS) entry which is preliminary data.</text>
</comment>
<sequence>MTSNNPLEFLSRIEIAEADGEIQNIHCLLKMESLLSGLELRIFRVKQGVAGIIAGEVSAIAKNFVSVDLYQSPSERAAKIQNTAIVEKAHIDKSNLTIGDHVAIRYFADGSRMGNVIELEEDAEFVMAVDGVTEEYPEFRAILLKMLSASSQKGRMIIPDRDIPGIIQAAVKEFCEPRGFVMDGESKASIDVKRIFTSLLSKSEVTVKQSALCVEAYNANERRNEKPVSGFQPLGAMKAENRHLR</sequence>
<accession>A0A1J5SDJ2</accession>
<organism evidence="2">
    <name type="scientific">mine drainage metagenome</name>
    <dbReference type="NCBI Taxonomy" id="410659"/>
    <lineage>
        <taxon>unclassified sequences</taxon>
        <taxon>metagenomes</taxon>
        <taxon>ecological metagenomes</taxon>
    </lineage>
</organism>
<protein>
    <submittedName>
        <fullName evidence="2">Uncharacterized protein</fullName>
    </submittedName>
</protein>
<evidence type="ECO:0000313" key="2">
    <source>
        <dbReference type="EMBL" id="OIR05995.1"/>
    </source>
</evidence>
<dbReference type="EMBL" id="MLJW01000046">
    <property type="protein sequence ID" value="OIR05995.1"/>
    <property type="molecule type" value="Genomic_DNA"/>
</dbReference>
<evidence type="ECO:0000256" key="1">
    <source>
        <dbReference type="SAM" id="MobiDB-lite"/>
    </source>
</evidence>